<feature type="domain" description="DUF6378" evidence="1">
    <location>
        <begin position="6"/>
        <end position="82"/>
    </location>
</feature>
<sequence length="128" mass="14034">MNHKDILYKAAETLNARGADYGDIEEMFTDTATMATIVLGKIITPYDVTTIMEMVKLRRRRSAPKLADNYIDNVNYTAFSAQFALSDNEGEKPAAVATQPEDEGIAYAQEISVHFDGVSTSVIASPSH</sequence>
<evidence type="ECO:0000313" key="3">
    <source>
        <dbReference type="EMBL" id="CAB4195619.1"/>
    </source>
</evidence>
<organism evidence="3">
    <name type="scientific">uncultured Caudovirales phage</name>
    <dbReference type="NCBI Taxonomy" id="2100421"/>
    <lineage>
        <taxon>Viruses</taxon>
        <taxon>Duplodnaviria</taxon>
        <taxon>Heunggongvirae</taxon>
        <taxon>Uroviricota</taxon>
        <taxon>Caudoviricetes</taxon>
        <taxon>Peduoviridae</taxon>
        <taxon>Maltschvirus</taxon>
        <taxon>Maltschvirus maltsch</taxon>
    </lineage>
</organism>
<evidence type="ECO:0000259" key="1">
    <source>
        <dbReference type="Pfam" id="PF19905"/>
    </source>
</evidence>
<dbReference type="EMBL" id="LR797248">
    <property type="protein sequence ID" value="CAB4195619.1"/>
    <property type="molecule type" value="Genomic_DNA"/>
</dbReference>
<reference evidence="3" key="1">
    <citation type="submission" date="2020-05" db="EMBL/GenBank/DDBJ databases">
        <authorList>
            <person name="Chiriac C."/>
            <person name="Salcher M."/>
            <person name="Ghai R."/>
            <person name="Kavagutti S V."/>
        </authorList>
    </citation>
    <scope>NUCLEOTIDE SEQUENCE</scope>
</reference>
<evidence type="ECO:0000313" key="4">
    <source>
        <dbReference type="EMBL" id="CAB4210633.1"/>
    </source>
</evidence>
<gene>
    <name evidence="3" type="ORF">UFOVP1303_25</name>
    <name evidence="4" type="ORF">UFOVP1417_29</name>
    <name evidence="2" type="ORF">UFOVP664_58</name>
</gene>
<dbReference type="EMBL" id="LR797366">
    <property type="protein sequence ID" value="CAB4210633.1"/>
    <property type="molecule type" value="Genomic_DNA"/>
</dbReference>
<dbReference type="EMBL" id="LR796638">
    <property type="protein sequence ID" value="CAB4156406.1"/>
    <property type="molecule type" value="Genomic_DNA"/>
</dbReference>
<accession>A0A6J5RF12</accession>
<protein>
    <recommendedName>
        <fullName evidence="1">DUF6378 domain-containing protein</fullName>
    </recommendedName>
</protein>
<dbReference type="Pfam" id="PF19905">
    <property type="entry name" value="DUF6378"/>
    <property type="match status" value="1"/>
</dbReference>
<dbReference type="InterPro" id="IPR045958">
    <property type="entry name" value="DUF6378"/>
</dbReference>
<evidence type="ECO:0000313" key="2">
    <source>
        <dbReference type="EMBL" id="CAB4156406.1"/>
    </source>
</evidence>
<proteinExistence type="predicted"/>
<name>A0A6J5RF12_9CAUD</name>